<gene>
    <name evidence="6" type="ORF">LMG3458_03023</name>
</gene>
<dbReference type="SUPFAM" id="SSF48256">
    <property type="entry name" value="Citrate synthase"/>
    <property type="match status" value="1"/>
</dbReference>
<dbReference type="UniPathway" id="UPA00223">
    <property type="reaction ID" value="UER00717"/>
</dbReference>
<evidence type="ECO:0000256" key="1">
    <source>
        <dbReference type="ARBA" id="ARBA00004751"/>
    </source>
</evidence>
<dbReference type="GO" id="GO:0005975">
    <property type="term" value="P:carbohydrate metabolic process"/>
    <property type="evidence" value="ECO:0007669"/>
    <property type="project" value="TreeGrafter"/>
</dbReference>
<dbReference type="InterPro" id="IPR016143">
    <property type="entry name" value="Citrate_synth-like_sm_a-sub"/>
</dbReference>
<dbReference type="Pfam" id="PF00285">
    <property type="entry name" value="Citrate_synt"/>
    <property type="match status" value="1"/>
</dbReference>
<dbReference type="Gene3D" id="1.10.230.10">
    <property type="entry name" value="Cytochrome P450-Terp, domain 2"/>
    <property type="match status" value="1"/>
</dbReference>
<accession>A0A6S7A1F2</accession>
<sequence>MDHDRKPIRSGMGRSTPDRIFVQGFDLVEDVIGTLNLGDMAYLEMTGRLPDSRQSRVFNAILVTLVEHGMTPMAIVSRLVYLGAPESLQAAVAAGLCGMGTTFAGTAEGAARMLHDAWETPGDQDADTLARRIVADFRARGQSIPGLGHNLHKPQDPRTARLFTIAEQEGHAGRYVELMLAIGAHAQAGLSKPLPINATGAIGALCCELGISWKAARGIAVIGRAVGLVGHLAEEQGNPIAREIWQRTEAEASRQDDPIAGNGRREAP</sequence>
<keyword evidence="4" id="KW-0808">Transferase</keyword>
<name>A0A6S7A1F2_9BURK</name>
<dbReference type="InterPro" id="IPR016142">
    <property type="entry name" value="Citrate_synth-like_lrg_a-sub"/>
</dbReference>
<dbReference type="Proteomes" id="UP000494111">
    <property type="component" value="Unassembled WGS sequence"/>
</dbReference>
<dbReference type="GO" id="GO:0006099">
    <property type="term" value="P:tricarboxylic acid cycle"/>
    <property type="evidence" value="ECO:0007669"/>
    <property type="project" value="UniProtKB-UniPathway"/>
</dbReference>
<proteinExistence type="inferred from homology"/>
<dbReference type="PANTHER" id="PTHR11739:SF4">
    <property type="entry name" value="CITRATE SYNTHASE, PEROXISOMAL"/>
    <property type="match status" value="1"/>
</dbReference>
<dbReference type="PANTHER" id="PTHR11739">
    <property type="entry name" value="CITRATE SYNTHASE"/>
    <property type="match status" value="1"/>
</dbReference>
<dbReference type="EC" id="2.3.3.16" evidence="3"/>
<protein>
    <recommendedName>
        <fullName evidence="3">citrate synthase (unknown stereospecificity)</fullName>
        <ecNumber evidence="3">2.3.3.16</ecNumber>
    </recommendedName>
</protein>
<dbReference type="EMBL" id="CADIJO010000009">
    <property type="protein sequence ID" value="CAB3707606.1"/>
    <property type="molecule type" value="Genomic_DNA"/>
</dbReference>
<evidence type="ECO:0000313" key="6">
    <source>
        <dbReference type="EMBL" id="CAB3707606.1"/>
    </source>
</evidence>
<evidence type="ECO:0000313" key="7">
    <source>
        <dbReference type="Proteomes" id="UP000494111"/>
    </source>
</evidence>
<dbReference type="NCBIfam" id="NF004868">
    <property type="entry name" value="PRK06224.1-5"/>
    <property type="match status" value="1"/>
</dbReference>
<dbReference type="GO" id="GO:0036440">
    <property type="term" value="F:citrate synthase activity"/>
    <property type="evidence" value="ECO:0007669"/>
    <property type="project" value="UniProtKB-EC"/>
</dbReference>
<dbReference type="InterPro" id="IPR002020">
    <property type="entry name" value="Citrate_synthase"/>
</dbReference>
<organism evidence="6 7">
    <name type="scientific">Achromobacter deleyi</name>
    <dbReference type="NCBI Taxonomy" id="1353891"/>
    <lineage>
        <taxon>Bacteria</taxon>
        <taxon>Pseudomonadati</taxon>
        <taxon>Pseudomonadota</taxon>
        <taxon>Betaproteobacteria</taxon>
        <taxon>Burkholderiales</taxon>
        <taxon>Alcaligenaceae</taxon>
        <taxon>Achromobacter</taxon>
    </lineage>
</organism>
<evidence type="ECO:0000256" key="5">
    <source>
        <dbReference type="SAM" id="MobiDB-lite"/>
    </source>
</evidence>
<evidence type="ECO:0000256" key="2">
    <source>
        <dbReference type="ARBA" id="ARBA00010566"/>
    </source>
</evidence>
<dbReference type="GO" id="GO:0005829">
    <property type="term" value="C:cytosol"/>
    <property type="evidence" value="ECO:0007669"/>
    <property type="project" value="TreeGrafter"/>
</dbReference>
<evidence type="ECO:0000256" key="4">
    <source>
        <dbReference type="ARBA" id="ARBA00022679"/>
    </source>
</evidence>
<dbReference type="Gene3D" id="1.10.580.10">
    <property type="entry name" value="Citrate Synthase, domain 1"/>
    <property type="match status" value="1"/>
</dbReference>
<comment type="similarity">
    <text evidence="2">Belongs to the citrate synthase family.</text>
</comment>
<reference evidence="6 7" key="1">
    <citation type="submission" date="2020-04" db="EMBL/GenBank/DDBJ databases">
        <authorList>
            <person name="De Canck E."/>
        </authorList>
    </citation>
    <scope>NUCLEOTIDE SEQUENCE [LARGE SCALE GENOMIC DNA]</scope>
    <source>
        <strain evidence="6 7">LMG 3458</strain>
    </source>
</reference>
<comment type="pathway">
    <text evidence="1">Carbohydrate metabolism; tricarboxylic acid cycle; isocitrate from oxaloacetate: step 1/2.</text>
</comment>
<evidence type="ECO:0000256" key="3">
    <source>
        <dbReference type="ARBA" id="ARBA00012972"/>
    </source>
</evidence>
<dbReference type="CDD" id="cd06100">
    <property type="entry name" value="CCL_ACL-C"/>
    <property type="match status" value="1"/>
</dbReference>
<dbReference type="InterPro" id="IPR036969">
    <property type="entry name" value="Citrate_synthase_sf"/>
</dbReference>
<dbReference type="RefSeq" id="WP_175192953.1">
    <property type="nucleotide sequence ID" value="NZ_CADIJO010000009.1"/>
</dbReference>
<feature type="region of interest" description="Disordered" evidence="5">
    <location>
        <begin position="248"/>
        <end position="268"/>
    </location>
</feature>
<dbReference type="AlphaFoldDB" id="A0A6S7A1F2"/>